<feature type="transmembrane region" description="Helical" evidence="5">
    <location>
        <begin position="20"/>
        <end position="40"/>
    </location>
</feature>
<evidence type="ECO:0000313" key="6">
    <source>
        <dbReference type="EMBL" id="CAB0001749.1"/>
    </source>
</evidence>
<dbReference type="OrthoDB" id="411630at2759"/>
<sequence>MYTRRNWDGFRYIKLSSPKLNNVAGVGCVLVYTAVILLGLDSATLPSTKIFPTICT</sequence>
<dbReference type="PANTHER" id="PTHR10519:SF46">
    <property type="entry name" value="METABOTROPIC GABA-B RECEPTOR SUBTYPE 3, ISOFORM A"/>
    <property type="match status" value="1"/>
</dbReference>
<dbReference type="PANTHER" id="PTHR10519">
    <property type="entry name" value="GABA-B RECEPTOR"/>
    <property type="match status" value="1"/>
</dbReference>
<feature type="non-terminal residue" evidence="6">
    <location>
        <position position="56"/>
    </location>
</feature>
<dbReference type="Proteomes" id="UP000479000">
    <property type="component" value="Unassembled WGS sequence"/>
</dbReference>
<name>A0A6H5GJ73_9HEMI</name>
<reference evidence="6 7" key="1">
    <citation type="submission" date="2020-02" db="EMBL/GenBank/DDBJ databases">
        <authorList>
            <person name="Ferguson B K."/>
        </authorList>
    </citation>
    <scope>NUCLEOTIDE SEQUENCE [LARGE SCALE GENOMIC DNA]</scope>
</reference>
<keyword evidence="4" id="KW-0807">Transducer</keyword>
<proteinExistence type="predicted"/>
<dbReference type="InterPro" id="IPR002455">
    <property type="entry name" value="GPCR3_GABA-B"/>
</dbReference>
<keyword evidence="1" id="KW-0297">G-protein coupled receptor</keyword>
<keyword evidence="5" id="KW-0472">Membrane</keyword>
<dbReference type="EMBL" id="CADCXU010011353">
    <property type="protein sequence ID" value="CAB0001749.1"/>
    <property type="molecule type" value="Genomic_DNA"/>
</dbReference>
<dbReference type="AlphaFoldDB" id="A0A6H5GJ73"/>
<evidence type="ECO:0008006" key="8">
    <source>
        <dbReference type="Google" id="ProtNLM"/>
    </source>
</evidence>
<gene>
    <name evidence="6" type="ORF">NTEN_LOCUS7536</name>
</gene>
<dbReference type="GO" id="GO:0038039">
    <property type="term" value="C:G protein-coupled receptor heterodimeric complex"/>
    <property type="evidence" value="ECO:0007669"/>
    <property type="project" value="TreeGrafter"/>
</dbReference>
<keyword evidence="2" id="KW-0675">Receptor</keyword>
<evidence type="ECO:0000313" key="7">
    <source>
        <dbReference type="Proteomes" id="UP000479000"/>
    </source>
</evidence>
<evidence type="ECO:0000256" key="2">
    <source>
        <dbReference type="ARBA" id="ARBA00023170"/>
    </source>
</evidence>
<evidence type="ECO:0000256" key="3">
    <source>
        <dbReference type="ARBA" id="ARBA00023180"/>
    </source>
</evidence>
<keyword evidence="5" id="KW-1133">Transmembrane helix</keyword>
<accession>A0A6H5GJ73</accession>
<organism evidence="6 7">
    <name type="scientific">Nesidiocoris tenuis</name>
    <dbReference type="NCBI Taxonomy" id="355587"/>
    <lineage>
        <taxon>Eukaryota</taxon>
        <taxon>Metazoa</taxon>
        <taxon>Ecdysozoa</taxon>
        <taxon>Arthropoda</taxon>
        <taxon>Hexapoda</taxon>
        <taxon>Insecta</taxon>
        <taxon>Pterygota</taxon>
        <taxon>Neoptera</taxon>
        <taxon>Paraneoptera</taxon>
        <taxon>Hemiptera</taxon>
        <taxon>Heteroptera</taxon>
        <taxon>Panheteroptera</taxon>
        <taxon>Cimicomorpha</taxon>
        <taxon>Miridae</taxon>
        <taxon>Dicyphina</taxon>
        <taxon>Nesidiocoris</taxon>
    </lineage>
</organism>
<keyword evidence="5" id="KW-0812">Transmembrane</keyword>
<evidence type="ECO:0000256" key="4">
    <source>
        <dbReference type="ARBA" id="ARBA00023224"/>
    </source>
</evidence>
<keyword evidence="3" id="KW-0325">Glycoprotein</keyword>
<protein>
    <recommendedName>
        <fullName evidence="8">Amino acid transporter transmembrane domain-containing protein</fullName>
    </recommendedName>
</protein>
<evidence type="ECO:0000256" key="1">
    <source>
        <dbReference type="ARBA" id="ARBA00023040"/>
    </source>
</evidence>
<evidence type="ECO:0000256" key="5">
    <source>
        <dbReference type="SAM" id="Phobius"/>
    </source>
</evidence>
<keyword evidence="7" id="KW-1185">Reference proteome</keyword>
<dbReference type="GO" id="GO:0007214">
    <property type="term" value="P:gamma-aminobutyric acid signaling pathway"/>
    <property type="evidence" value="ECO:0007669"/>
    <property type="project" value="TreeGrafter"/>
</dbReference>
<dbReference type="GO" id="GO:0004965">
    <property type="term" value="F:G protein-coupled GABA receptor activity"/>
    <property type="evidence" value="ECO:0007669"/>
    <property type="project" value="InterPro"/>
</dbReference>